<dbReference type="EMBL" id="MWMI01000003">
    <property type="protein sequence ID" value="RIB35286.1"/>
    <property type="molecule type" value="Genomic_DNA"/>
</dbReference>
<accession>A0A397WRK1</accession>
<dbReference type="AlphaFoldDB" id="A0A397WRK1"/>
<dbReference type="Proteomes" id="UP000266622">
    <property type="component" value="Unassembled WGS sequence"/>
</dbReference>
<evidence type="ECO:0000313" key="1">
    <source>
        <dbReference type="EMBL" id="RIB35286.1"/>
    </source>
</evidence>
<sequence length="134" mass="16666">MRYKVLIDTNFFFIPFYERFDIIEELKNFLIERGIEYEGFYTLRKNIWEVENKLKTTKSENKRKLFKLVLDYIKKKDIRILDSSLNEKTDRLIVSTVLKDKWIVCTLDRQLRYILRRLKIPYIYYANRSLHIRW</sequence>
<dbReference type="SUPFAM" id="SSF88723">
    <property type="entry name" value="PIN domain-like"/>
    <property type="match status" value="1"/>
</dbReference>
<protein>
    <recommendedName>
        <fullName evidence="3">VapC9 PIN-like domain-containing protein</fullName>
    </recommendedName>
</protein>
<comment type="caution">
    <text evidence="1">The sequence shown here is derived from an EMBL/GenBank/DDBJ whole genome shotgun (WGS) entry which is preliminary data.</text>
</comment>
<dbReference type="InterPro" id="IPR029060">
    <property type="entry name" value="PIN-like_dom_sf"/>
</dbReference>
<proteinExistence type="predicted"/>
<dbReference type="Gene3D" id="3.40.50.1010">
    <property type="entry name" value="5'-nuclease"/>
    <property type="match status" value="1"/>
</dbReference>
<evidence type="ECO:0008006" key="3">
    <source>
        <dbReference type="Google" id="ProtNLM"/>
    </source>
</evidence>
<reference evidence="1 2" key="1">
    <citation type="journal article" date="2018" name="Syst. Appl. Microbiol.">
        <title>A new symbiotic nanoarchaeote (Candidatus Nanoclepta minutus) and its host (Zestosphaera tikiterensis gen. nov., sp. nov.) from a New Zealand hot spring.</title>
        <authorList>
            <person name="St John E."/>
            <person name="Liu Y."/>
            <person name="Podar M."/>
            <person name="Stott M.B."/>
            <person name="Meneghin J."/>
            <person name="Chen Z."/>
            <person name="Lagutin K."/>
            <person name="Mitchell K."/>
            <person name="Reysenbach A.L."/>
        </authorList>
    </citation>
    <scope>NUCLEOTIDE SEQUENCE [LARGE SCALE GENOMIC DNA]</scope>
    <source>
        <strain evidence="1">NZ3</strain>
    </source>
</reference>
<organism evidence="1 2">
    <name type="scientific">Candidatus Nanoclepta minutus</name>
    <dbReference type="NCBI Taxonomy" id="1940235"/>
    <lineage>
        <taxon>Archaea</taxon>
        <taxon>Nanobdellota</taxon>
        <taxon>Candidatus Nanoclepta</taxon>
    </lineage>
</organism>
<name>A0A397WRK1_9ARCH</name>
<gene>
    <name evidence="1" type="ORF">BXU00_02010</name>
</gene>
<evidence type="ECO:0000313" key="2">
    <source>
        <dbReference type="Proteomes" id="UP000266622"/>
    </source>
</evidence>